<protein>
    <submittedName>
        <fullName evidence="2">Uncharacterized protein</fullName>
    </submittedName>
</protein>
<dbReference type="EMBL" id="LNTB01000001">
    <property type="protein sequence ID" value="KSW12026.1"/>
    <property type="molecule type" value="Genomic_DNA"/>
</dbReference>
<proteinExistence type="predicted"/>
<dbReference type="STRING" id="2309.CF15_04400"/>
<reference evidence="2 3" key="1">
    <citation type="submission" date="2015-11" db="EMBL/GenBank/DDBJ databases">
        <title>Genome sequence of Pyrodictium occultum PL-19, a marine hyperthermophilic archaeon isolated from Volcano, Italy.</title>
        <authorList>
            <person name="Utturkar S."/>
            <person name="Huber H."/>
            <person name="Leptihn S."/>
            <person name="Brown S."/>
            <person name="Stetter K.O."/>
            <person name="Podar M."/>
        </authorList>
    </citation>
    <scope>NUCLEOTIDE SEQUENCE [LARGE SCALE GENOMIC DNA]</scope>
    <source>
        <strain evidence="2 3">PL-19</strain>
    </source>
</reference>
<gene>
    <name evidence="2" type="ORF">CF15_04400</name>
</gene>
<evidence type="ECO:0000313" key="3">
    <source>
        <dbReference type="Proteomes" id="UP000053352"/>
    </source>
</evidence>
<keyword evidence="3" id="KW-1185">Reference proteome</keyword>
<sequence>MLARRVMREGVDPCTGMSLVGRCVARRILHRLGVEAPEGLLSPALTEPRGAPTQPGSRPGPRCWKGGGPG</sequence>
<name>A0A0V8RVN9_PYROC</name>
<evidence type="ECO:0000313" key="2">
    <source>
        <dbReference type="EMBL" id="KSW12026.1"/>
    </source>
</evidence>
<feature type="region of interest" description="Disordered" evidence="1">
    <location>
        <begin position="37"/>
        <end position="70"/>
    </location>
</feature>
<dbReference type="Proteomes" id="UP000053352">
    <property type="component" value="Unassembled WGS sequence"/>
</dbReference>
<comment type="caution">
    <text evidence="2">The sequence shown here is derived from an EMBL/GenBank/DDBJ whole genome shotgun (WGS) entry which is preliminary data.</text>
</comment>
<organism evidence="2 3">
    <name type="scientific">Pyrodictium occultum</name>
    <dbReference type="NCBI Taxonomy" id="2309"/>
    <lineage>
        <taxon>Archaea</taxon>
        <taxon>Thermoproteota</taxon>
        <taxon>Thermoprotei</taxon>
        <taxon>Desulfurococcales</taxon>
        <taxon>Pyrodictiaceae</taxon>
        <taxon>Pyrodictium</taxon>
    </lineage>
</organism>
<dbReference type="AlphaFoldDB" id="A0A0V8RVN9"/>
<evidence type="ECO:0000256" key="1">
    <source>
        <dbReference type="SAM" id="MobiDB-lite"/>
    </source>
</evidence>
<accession>A0A0V8RVN9</accession>